<evidence type="ECO:0000256" key="3">
    <source>
        <dbReference type="ARBA" id="ARBA00023163"/>
    </source>
</evidence>
<comment type="caution">
    <text evidence="7">The sequence shown here is derived from an EMBL/GenBank/DDBJ whole genome shotgun (WGS) entry which is preliminary data.</text>
</comment>
<accession>A0A8H4KIR0</accession>
<dbReference type="GO" id="GO:0003677">
    <property type="term" value="F:DNA binding"/>
    <property type="evidence" value="ECO:0007669"/>
    <property type="project" value="UniProtKB-KW"/>
</dbReference>
<dbReference type="PROSITE" id="PS00036">
    <property type="entry name" value="BZIP_BASIC"/>
    <property type="match status" value="1"/>
</dbReference>
<keyword evidence="8" id="KW-1185">Reference proteome</keyword>
<dbReference type="Gene3D" id="1.20.5.170">
    <property type="match status" value="1"/>
</dbReference>
<dbReference type="SMART" id="SM00338">
    <property type="entry name" value="BRLZ"/>
    <property type="match status" value="1"/>
</dbReference>
<evidence type="ECO:0000256" key="5">
    <source>
        <dbReference type="SAM" id="MobiDB-lite"/>
    </source>
</evidence>
<keyword evidence="3" id="KW-0804">Transcription</keyword>
<evidence type="ECO:0000256" key="1">
    <source>
        <dbReference type="ARBA" id="ARBA00023015"/>
    </source>
</evidence>
<dbReference type="SUPFAM" id="SSF57959">
    <property type="entry name" value="Leucine zipper domain"/>
    <property type="match status" value="1"/>
</dbReference>
<evidence type="ECO:0000313" key="8">
    <source>
        <dbReference type="Proteomes" id="UP000605986"/>
    </source>
</evidence>
<keyword evidence="2" id="KW-0238">DNA-binding</keyword>
<evidence type="ECO:0000256" key="2">
    <source>
        <dbReference type="ARBA" id="ARBA00023125"/>
    </source>
</evidence>
<dbReference type="InterPro" id="IPR004827">
    <property type="entry name" value="bZIP"/>
</dbReference>
<feature type="region of interest" description="Disordered" evidence="5">
    <location>
        <begin position="85"/>
        <end position="104"/>
    </location>
</feature>
<dbReference type="EMBL" id="JAADJG010000235">
    <property type="protein sequence ID" value="KAF4450936.1"/>
    <property type="molecule type" value="Genomic_DNA"/>
</dbReference>
<keyword evidence="4" id="KW-0539">Nucleus</keyword>
<dbReference type="AlphaFoldDB" id="A0A8H4KIR0"/>
<reference evidence="7" key="1">
    <citation type="submission" date="2020-01" db="EMBL/GenBank/DDBJ databases">
        <title>Identification and distribution of gene clusters putatively required for synthesis of sphingolipid metabolism inhibitors in phylogenetically diverse species of the filamentous fungus Fusarium.</title>
        <authorList>
            <person name="Kim H.-S."/>
            <person name="Busman M."/>
            <person name="Brown D.W."/>
            <person name="Divon H."/>
            <person name="Uhlig S."/>
            <person name="Proctor R.H."/>
        </authorList>
    </citation>
    <scope>NUCLEOTIDE SEQUENCE</scope>
    <source>
        <strain evidence="7">NRRL 53441</strain>
    </source>
</reference>
<evidence type="ECO:0000313" key="7">
    <source>
        <dbReference type="EMBL" id="KAF4450936.1"/>
    </source>
</evidence>
<protein>
    <submittedName>
        <fullName evidence="7">Putative bZIP transcription factor</fullName>
    </submittedName>
</protein>
<dbReference type="CDD" id="cd14688">
    <property type="entry name" value="bZIP_YAP"/>
    <property type="match status" value="1"/>
</dbReference>
<dbReference type="GO" id="GO:0003700">
    <property type="term" value="F:DNA-binding transcription factor activity"/>
    <property type="evidence" value="ECO:0007669"/>
    <property type="project" value="InterPro"/>
</dbReference>
<dbReference type="Proteomes" id="UP000605986">
    <property type="component" value="Unassembled WGS sequence"/>
</dbReference>
<feature type="domain" description="BZIP" evidence="6">
    <location>
        <begin position="92"/>
        <end position="107"/>
    </location>
</feature>
<organism evidence="7 8">
    <name type="scientific">Fusarium austroafricanum</name>
    <dbReference type="NCBI Taxonomy" id="2364996"/>
    <lineage>
        <taxon>Eukaryota</taxon>
        <taxon>Fungi</taxon>
        <taxon>Dikarya</taxon>
        <taxon>Ascomycota</taxon>
        <taxon>Pezizomycotina</taxon>
        <taxon>Sordariomycetes</taxon>
        <taxon>Hypocreomycetidae</taxon>
        <taxon>Hypocreales</taxon>
        <taxon>Nectriaceae</taxon>
        <taxon>Fusarium</taxon>
        <taxon>Fusarium concolor species complex</taxon>
    </lineage>
</organism>
<proteinExistence type="predicted"/>
<gene>
    <name evidence="7" type="ORF">F53441_5997</name>
</gene>
<dbReference type="InterPro" id="IPR046347">
    <property type="entry name" value="bZIP_sf"/>
</dbReference>
<sequence>MVDEPSTILHHEVTYPLLSPCEITTEGSATPSDIIYGNLGDANYQNLHLSRVIVSATGSIASPSMLPLSDNCIIPSYLENSPVPITGNAKSRRRLKNRESQRRFRERKEQLQKALQQQVEHSRTEYEELLCKYTNSTTEAALLLQENDSLRAEIKDLRRQRRLMLSVMKALRDAKPSSEEGDAGGLLGDVIHYLTDVSDDPTTPDSN</sequence>
<dbReference type="PANTHER" id="PTHR45764:SF38">
    <property type="entry name" value="BZIP TRANSCRIPTION FACTOR 44"/>
    <property type="match status" value="1"/>
</dbReference>
<evidence type="ECO:0000259" key="6">
    <source>
        <dbReference type="PROSITE" id="PS00036"/>
    </source>
</evidence>
<dbReference type="OrthoDB" id="4363243at2759"/>
<dbReference type="PANTHER" id="PTHR45764">
    <property type="entry name" value="BZIP TRANSCRIPTION FACTOR 44"/>
    <property type="match status" value="1"/>
</dbReference>
<evidence type="ECO:0000256" key="4">
    <source>
        <dbReference type="ARBA" id="ARBA00023242"/>
    </source>
</evidence>
<name>A0A8H4KIR0_9HYPO</name>
<keyword evidence="1" id="KW-0805">Transcription regulation</keyword>